<dbReference type="InterPro" id="IPR017871">
    <property type="entry name" value="ABC_transporter-like_CS"/>
</dbReference>
<keyword evidence="3" id="KW-0813">Transport</keyword>
<keyword evidence="25" id="KW-1185">Reference proteome</keyword>
<feature type="transmembrane region" description="Helical" evidence="21">
    <location>
        <begin position="231"/>
        <end position="257"/>
    </location>
</feature>
<organism evidence="24 25">
    <name type="scientific">Catagonus wagneri</name>
    <name type="common">Chacoan peccary</name>
    <dbReference type="NCBI Taxonomy" id="51154"/>
    <lineage>
        <taxon>Eukaryota</taxon>
        <taxon>Metazoa</taxon>
        <taxon>Chordata</taxon>
        <taxon>Craniata</taxon>
        <taxon>Vertebrata</taxon>
        <taxon>Euteleostomi</taxon>
        <taxon>Mammalia</taxon>
        <taxon>Eutheria</taxon>
        <taxon>Laurasiatheria</taxon>
        <taxon>Artiodactyla</taxon>
        <taxon>Suina</taxon>
        <taxon>Tayassuidae</taxon>
        <taxon>Catagonus</taxon>
    </lineage>
</organism>
<dbReference type="InterPro" id="IPR027417">
    <property type="entry name" value="P-loop_NTPase"/>
</dbReference>
<sequence>MQLWKAVVVTLAFMSMDIGLTTAIYVLSHRDRSLLEDIRHFNIFDSVLDLWAACLYRSCLLLGATIGVAKNSALGPRRLRASWTVIALVCLFGGIYTMVKLLLFSEVRKPVRDPWFWALFVWTYLSLAASFLLWWLLSTVQPDAKALERGAGAEAEAEGFPGEDRPPAEQASGATLQKLLSYTKPDIAFLVAASFFLIVAALGETFLPYYTGRAIDGIVIQKSMEQFSTAVIVMCALAIGSSFAAGIRGGIFTLIFARLNIRLRNRLFRSLVSQETSFFDENRTGDLISRLTSDTTMVSDLVSQNINIFLRNTVKVTGVVVFMFSLSWQLSLVTFMGFPIIMMVSDIYGKYYKRLSKEVQNALARASSTAEETISAMKTVRSFANEEEEAEVYSRKLQQVYKLNRKEAAAYTYYVWGSGLTLLVVQVSILYYGGHLVISGQMTSGNLISFIIYEFVLGDCMENVSFSLSPGKVTALVGPSGSGKSSCVNILENFYPLEGGRVLLDGKPISAYDHKYLHRAISLVSQEPVLFARSITDNISYGLPTVPFEMVVEAAQKANAHGFIMELQDGYNTETGEKGAQLSGGQKQRVAMARALVRNPPVLILDEATSALDAESEYLIQQAIHGNLQKHTVLIIAHRLSTVERAHLIVVLDKGRVVQQGTHQQLLAQGGLYARLVQRQMLGLEPASDYTAGHKETPSNDSHKA</sequence>
<dbReference type="GO" id="GO:0015421">
    <property type="term" value="F:ABC-type oligopeptide transporter activity"/>
    <property type="evidence" value="ECO:0007669"/>
    <property type="project" value="UniProtKB-EC"/>
</dbReference>
<dbReference type="Gene3D" id="1.20.1560.10">
    <property type="entry name" value="ABC transporter type 1, transmembrane domain"/>
    <property type="match status" value="1"/>
</dbReference>
<evidence type="ECO:0000256" key="1">
    <source>
        <dbReference type="ARBA" id="ARBA00004155"/>
    </source>
</evidence>
<dbReference type="Pfam" id="PF00664">
    <property type="entry name" value="ABC_membrane"/>
    <property type="match status" value="1"/>
</dbReference>
<evidence type="ECO:0000256" key="2">
    <source>
        <dbReference type="ARBA" id="ARBA00006493"/>
    </source>
</evidence>
<dbReference type="Gene3D" id="3.40.50.300">
    <property type="entry name" value="P-loop containing nucleotide triphosphate hydrolases"/>
    <property type="match status" value="1"/>
</dbReference>
<feature type="domain" description="ABC transporter" evidence="22">
    <location>
        <begin position="442"/>
        <end position="679"/>
    </location>
</feature>
<feature type="transmembrane region" description="Helical" evidence="21">
    <location>
        <begin position="6"/>
        <end position="27"/>
    </location>
</feature>
<evidence type="ECO:0000256" key="3">
    <source>
        <dbReference type="ARBA" id="ARBA00022448"/>
    </source>
</evidence>
<evidence type="ECO:0000256" key="10">
    <source>
        <dbReference type="ARBA" id="ARBA00022989"/>
    </source>
</evidence>
<feature type="transmembrane region" description="Helical" evidence="21">
    <location>
        <begin position="48"/>
        <end position="69"/>
    </location>
</feature>
<proteinExistence type="inferred from homology"/>
<dbReference type="GO" id="GO:0015440">
    <property type="term" value="F:ABC-type peptide transporter activity"/>
    <property type="evidence" value="ECO:0007669"/>
    <property type="project" value="InterPro"/>
</dbReference>
<dbReference type="FunFam" id="1.20.1560.10:FF:000031">
    <property type="entry name" value="ATP-binding cassette sub-family B member 9"/>
    <property type="match status" value="1"/>
</dbReference>
<evidence type="ECO:0000259" key="23">
    <source>
        <dbReference type="PROSITE" id="PS50929"/>
    </source>
</evidence>
<keyword evidence="9" id="KW-1278">Translocase</keyword>
<dbReference type="PANTHER" id="PTHR43394">
    <property type="entry name" value="ATP-DEPENDENT PERMEASE MDL1, MITOCHONDRIAL"/>
    <property type="match status" value="1"/>
</dbReference>
<evidence type="ECO:0000259" key="22">
    <source>
        <dbReference type="PROSITE" id="PS50893"/>
    </source>
</evidence>
<feature type="transmembrane region" description="Helical" evidence="21">
    <location>
        <begin position="81"/>
        <end position="103"/>
    </location>
</feature>
<evidence type="ECO:0000256" key="20">
    <source>
        <dbReference type="ARBA" id="ARBA00084061"/>
    </source>
</evidence>
<dbReference type="InterPro" id="IPR011527">
    <property type="entry name" value="ABC1_TM_dom"/>
</dbReference>
<evidence type="ECO:0000256" key="19">
    <source>
        <dbReference type="ARBA" id="ARBA00083142"/>
    </source>
</evidence>
<dbReference type="CDD" id="cd18784">
    <property type="entry name" value="ABC_6TM_ABCB9_like"/>
    <property type="match status" value="1"/>
</dbReference>
<accession>A0A8C3WYE7</accession>
<evidence type="ECO:0000313" key="24">
    <source>
        <dbReference type="Ensembl" id="ENSCWAP00000021245.1"/>
    </source>
</evidence>
<comment type="subunit">
    <text evidence="15">Homodimer. Interacts (via TMD0 region) with LAMP1; this interaction strongly stabilizes ABCB9 and protects ABCB9 against lysosomal degradation. Interacts (via TMD0 region) with LAMP2 (isoform LAMP-2B). Interacts (via TMD0) with YIF1B; this interaction allows (but is not essential) the ER-to-Golgi trafficking and strongly depends on a salt bridge within TMD0.</text>
</comment>
<evidence type="ECO:0000256" key="21">
    <source>
        <dbReference type="SAM" id="Phobius"/>
    </source>
</evidence>
<dbReference type="Ensembl" id="ENSCWAT00000023033.1">
    <property type="protein sequence ID" value="ENSCWAP00000021245.1"/>
    <property type="gene ID" value="ENSCWAG00000015387.1"/>
</dbReference>
<comment type="similarity">
    <text evidence="2">Belongs to the ABC transporter superfamily. ABCB family. MHC peptide exporter (TC 3.A.1.209) subfamily.</text>
</comment>
<dbReference type="InterPro" id="IPR036640">
    <property type="entry name" value="ABC1_TM_sf"/>
</dbReference>
<dbReference type="InterPro" id="IPR003439">
    <property type="entry name" value="ABC_transporter-like_ATP-bd"/>
</dbReference>
<dbReference type="InterPro" id="IPR003593">
    <property type="entry name" value="AAA+_ATPase"/>
</dbReference>
<dbReference type="SMART" id="SM00382">
    <property type="entry name" value="AAA"/>
    <property type="match status" value="1"/>
</dbReference>
<evidence type="ECO:0000256" key="7">
    <source>
        <dbReference type="ARBA" id="ARBA00022856"/>
    </source>
</evidence>
<evidence type="ECO:0000256" key="4">
    <source>
        <dbReference type="ARBA" id="ARBA00022692"/>
    </source>
</evidence>
<feature type="transmembrane region" description="Helical" evidence="21">
    <location>
        <begin position="187"/>
        <end position="210"/>
    </location>
</feature>
<feature type="transmembrane region" description="Helical" evidence="21">
    <location>
        <begin position="115"/>
        <end position="137"/>
    </location>
</feature>
<dbReference type="Proteomes" id="UP000694540">
    <property type="component" value="Unplaced"/>
</dbReference>
<evidence type="ECO:0000256" key="15">
    <source>
        <dbReference type="ARBA" id="ARBA00062472"/>
    </source>
</evidence>
<keyword evidence="4 21" id="KW-0812">Transmembrane</keyword>
<name>A0A8C3WYE7_9CETA</name>
<comment type="function">
    <text evidence="14">ATP-dependent low-affinity peptide transporter which translocates a broad spectrum of peptides from the cytosol to the lysosomal lumen for degradation. Displays a broad peptide length specificity from 6-mer up to at least 59-mer peptides with an optimum of 23-mers. Binds and transports smaller and larger peptides with the same affinity. Favors positively charged, aromatic or hydrophobic residues in the N- and C-terminal positions whereas negatively charged residues as well as asparagine and methionine are not favored.</text>
</comment>
<gene>
    <name evidence="24" type="primary">ABCB9</name>
</gene>
<dbReference type="SUPFAM" id="SSF52540">
    <property type="entry name" value="P-loop containing nucleoside triphosphate hydrolases"/>
    <property type="match status" value="1"/>
</dbReference>
<dbReference type="PROSITE" id="PS50893">
    <property type="entry name" value="ABC_TRANSPORTER_2"/>
    <property type="match status" value="1"/>
</dbReference>
<comment type="catalytic activity">
    <reaction evidence="13">
        <text>a [oligopeptide](in) + ATP + H2O = a [oligopeptide](out) + ADP + phosphate + H(+)</text>
        <dbReference type="Rhea" id="RHEA:14429"/>
        <dbReference type="Rhea" id="RHEA-COMP:10531"/>
        <dbReference type="ChEBI" id="CHEBI:15377"/>
        <dbReference type="ChEBI" id="CHEBI:15378"/>
        <dbReference type="ChEBI" id="CHEBI:30616"/>
        <dbReference type="ChEBI" id="CHEBI:43474"/>
        <dbReference type="ChEBI" id="CHEBI:83228"/>
        <dbReference type="ChEBI" id="CHEBI:456216"/>
        <dbReference type="EC" id="7.4.2.6"/>
    </reaction>
    <physiologicalReaction direction="left-to-right" evidence="13">
        <dbReference type="Rhea" id="RHEA:14430"/>
    </physiologicalReaction>
</comment>
<evidence type="ECO:0000256" key="17">
    <source>
        <dbReference type="ARBA" id="ARBA00068474"/>
    </source>
</evidence>
<reference evidence="24" key="1">
    <citation type="submission" date="2025-08" db="UniProtKB">
        <authorList>
            <consortium name="Ensembl"/>
        </authorList>
    </citation>
    <scope>IDENTIFICATION</scope>
</reference>
<protein>
    <recommendedName>
        <fullName evidence="17">ABC-type oligopeptide transporter ABCB9</fullName>
        <ecNumber evidence="16">7.4.2.6</ecNumber>
    </recommendedName>
    <alternativeName>
        <fullName evidence="20">ATP-binding cassette sub-family B member 9</fullName>
    </alternativeName>
    <alternativeName>
        <fullName evidence="19">ATP-binding cassette transporter 9</fullName>
    </alternativeName>
    <alternativeName>
        <fullName evidence="18">TAP-like protein</fullName>
    </alternativeName>
</protein>
<evidence type="ECO:0000256" key="9">
    <source>
        <dbReference type="ARBA" id="ARBA00022967"/>
    </source>
</evidence>
<dbReference type="GO" id="GO:0005524">
    <property type="term" value="F:ATP binding"/>
    <property type="evidence" value="ECO:0007669"/>
    <property type="project" value="UniProtKB-KW"/>
</dbReference>
<dbReference type="InterPro" id="IPR030254">
    <property type="entry name" value="ABCB9_6-TMD"/>
</dbReference>
<dbReference type="PROSITE" id="PS00211">
    <property type="entry name" value="ABC_TRANSPORTER_1"/>
    <property type="match status" value="1"/>
</dbReference>
<evidence type="ECO:0000256" key="16">
    <source>
        <dbReference type="ARBA" id="ARBA00066336"/>
    </source>
</evidence>
<dbReference type="PANTHER" id="PTHR43394:SF21">
    <property type="entry name" value="ATP BINDING CASSETTE SUBFAMILY B MEMBER 9"/>
    <property type="match status" value="1"/>
</dbReference>
<feature type="transmembrane region" description="Helical" evidence="21">
    <location>
        <begin position="319"/>
        <end position="344"/>
    </location>
</feature>
<dbReference type="PIRSF" id="PIRSF002773">
    <property type="entry name" value="ABC_prm/ATPase_B"/>
    <property type="match status" value="1"/>
</dbReference>
<feature type="domain" description="ABC transmembrane type-1" evidence="23">
    <location>
        <begin position="191"/>
        <end position="469"/>
    </location>
</feature>
<dbReference type="FunFam" id="3.40.50.300:FF:000140">
    <property type="entry name" value="Lipid A export ATP-binding/permease protein MsbA"/>
    <property type="match status" value="1"/>
</dbReference>
<evidence type="ECO:0000313" key="25">
    <source>
        <dbReference type="Proteomes" id="UP000694540"/>
    </source>
</evidence>
<keyword evidence="10 21" id="KW-1133">Transmembrane helix</keyword>
<feature type="transmembrane region" description="Helical" evidence="21">
    <location>
        <begin position="411"/>
        <end position="433"/>
    </location>
</feature>
<evidence type="ECO:0000256" key="11">
    <source>
        <dbReference type="ARBA" id="ARBA00023136"/>
    </source>
</evidence>
<dbReference type="GO" id="GO:0016887">
    <property type="term" value="F:ATP hydrolysis activity"/>
    <property type="evidence" value="ECO:0007669"/>
    <property type="project" value="InterPro"/>
</dbReference>
<dbReference type="GO" id="GO:0005765">
    <property type="term" value="C:lysosomal membrane"/>
    <property type="evidence" value="ECO:0007669"/>
    <property type="project" value="UniProtKB-SubCell"/>
</dbReference>
<dbReference type="EC" id="7.4.2.6" evidence="16"/>
<evidence type="ECO:0000256" key="8">
    <source>
        <dbReference type="ARBA" id="ARBA00022927"/>
    </source>
</evidence>
<dbReference type="Pfam" id="PF00005">
    <property type="entry name" value="ABC_tran"/>
    <property type="match status" value="1"/>
</dbReference>
<dbReference type="PROSITE" id="PS50929">
    <property type="entry name" value="ABC_TM1F"/>
    <property type="match status" value="1"/>
</dbReference>
<comment type="subcellular location">
    <subcellularLocation>
        <location evidence="1">Lysosome membrane</location>
        <topology evidence="1">Multi-pass membrane protein</topology>
    </subcellularLocation>
</comment>
<keyword evidence="8" id="KW-0653">Protein transport</keyword>
<evidence type="ECO:0000256" key="14">
    <source>
        <dbReference type="ARBA" id="ARBA00055204"/>
    </source>
</evidence>
<dbReference type="InterPro" id="IPR039421">
    <property type="entry name" value="Type_1_exporter"/>
</dbReference>
<keyword evidence="7" id="KW-0571">Peptide transport</keyword>
<keyword evidence="6" id="KW-0067">ATP-binding</keyword>
<evidence type="ECO:0000256" key="6">
    <source>
        <dbReference type="ARBA" id="ARBA00022840"/>
    </source>
</evidence>
<keyword evidence="5" id="KW-0547">Nucleotide-binding</keyword>
<reference evidence="24" key="2">
    <citation type="submission" date="2025-09" db="UniProtKB">
        <authorList>
            <consortium name="Ensembl"/>
        </authorList>
    </citation>
    <scope>IDENTIFICATION</scope>
</reference>
<keyword evidence="11 21" id="KW-0472">Membrane</keyword>
<evidence type="ECO:0000256" key="18">
    <source>
        <dbReference type="ARBA" id="ARBA00079330"/>
    </source>
</evidence>
<evidence type="ECO:0000256" key="13">
    <source>
        <dbReference type="ARBA" id="ARBA00052205"/>
    </source>
</evidence>
<dbReference type="SUPFAM" id="SSF90123">
    <property type="entry name" value="ABC transporter transmembrane region"/>
    <property type="match status" value="1"/>
</dbReference>
<evidence type="ECO:0000256" key="12">
    <source>
        <dbReference type="ARBA" id="ARBA00023228"/>
    </source>
</evidence>
<evidence type="ECO:0000256" key="5">
    <source>
        <dbReference type="ARBA" id="ARBA00022741"/>
    </source>
</evidence>
<dbReference type="GeneTree" id="ENSGT00940000155431"/>
<dbReference type="GO" id="GO:0015031">
    <property type="term" value="P:protein transport"/>
    <property type="evidence" value="ECO:0007669"/>
    <property type="project" value="UniProtKB-KW"/>
</dbReference>
<dbReference type="AlphaFoldDB" id="A0A8C3WYE7"/>
<keyword evidence="12" id="KW-0458">Lysosome</keyword>